<accession>A0A7I7QR39</accession>
<dbReference type="AlphaFoldDB" id="A0A7I7QR39"/>
<keyword evidence="2" id="KW-1185">Reference proteome</keyword>
<sequence>MDIEADDLAQSAFGARPDRWPLPPAATPAELWHRAVAAGGQGRYASAFADLETLVRVAAGGPFASLAHSTHASFLRQLGDHDAARPWDGRAWALADGHPEAAADALVGLAADALGTGRFELSADLLHRAAQITADAAPRIPVRLAWVSAELAMFTGDGTAAVRHARRAVDLAGAIGSARHAVKSEVVLAAALCSRGDVEACRQVADAALDAAQALALIPLTWALACLLADVGSAALTPSAVTALRDRSAATVRVGGGVWSVR</sequence>
<dbReference type="RefSeq" id="WP_163797295.1">
    <property type="nucleotide sequence ID" value="NZ_AP022588.1"/>
</dbReference>
<name>A0A7I7QR39_9MYCO</name>
<organism evidence="1 2">
    <name type="scientific">Mycolicibacterium sediminis</name>
    <dbReference type="NCBI Taxonomy" id="1286180"/>
    <lineage>
        <taxon>Bacteria</taxon>
        <taxon>Bacillati</taxon>
        <taxon>Actinomycetota</taxon>
        <taxon>Actinomycetes</taxon>
        <taxon>Mycobacteriales</taxon>
        <taxon>Mycobacteriaceae</taxon>
        <taxon>Mycolicibacterium</taxon>
    </lineage>
</organism>
<evidence type="ECO:0000313" key="2">
    <source>
        <dbReference type="Proteomes" id="UP000467193"/>
    </source>
</evidence>
<protein>
    <submittedName>
        <fullName evidence="1">Uncharacterized protein</fullName>
    </submittedName>
</protein>
<dbReference type="SUPFAM" id="SSF48452">
    <property type="entry name" value="TPR-like"/>
    <property type="match status" value="2"/>
</dbReference>
<reference evidence="1 2" key="1">
    <citation type="journal article" date="2019" name="Emerg. Microbes Infect.">
        <title>Comprehensive subspecies identification of 175 nontuberculous mycobacteria species based on 7547 genomic profiles.</title>
        <authorList>
            <person name="Matsumoto Y."/>
            <person name="Kinjo T."/>
            <person name="Motooka D."/>
            <person name="Nabeya D."/>
            <person name="Jung N."/>
            <person name="Uechi K."/>
            <person name="Horii T."/>
            <person name="Iida T."/>
            <person name="Fujita J."/>
            <person name="Nakamura S."/>
        </authorList>
    </citation>
    <scope>NUCLEOTIDE SEQUENCE [LARGE SCALE GENOMIC DNA]</scope>
    <source>
        <strain evidence="1 2">JCM 17899</strain>
    </source>
</reference>
<dbReference type="Gene3D" id="1.25.40.10">
    <property type="entry name" value="Tetratricopeptide repeat domain"/>
    <property type="match status" value="1"/>
</dbReference>
<dbReference type="EMBL" id="AP022588">
    <property type="protein sequence ID" value="BBY28407.1"/>
    <property type="molecule type" value="Genomic_DNA"/>
</dbReference>
<evidence type="ECO:0000313" key="1">
    <source>
        <dbReference type="EMBL" id="BBY28407.1"/>
    </source>
</evidence>
<gene>
    <name evidence="1" type="ORF">MSEDJ_25030</name>
</gene>
<dbReference type="KEGG" id="msei:MSEDJ_25030"/>
<proteinExistence type="predicted"/>
<dbReference type="InterPro" id="IPR011990">
    <property type="entry name" value="TPR-like_helical_dom_sf"/>
</dbReference>
<dbReference type="Proteomes" id="UP000467193">
    <property type="component" value="Chromosome"/>
</dbReference>